<protein>
    <submittedName>
        <fullName evidence="5">DoxX family protein</fullName>
    </submittedName>
</protein>
<evidence type="ECO:0000313" key="6">
    <source>
        <dbReference type="Proteomes" id="UP000192445"/>
    </source>
</evidence>
<organism evidence="5 6">
    <name type="scientific">Streptomyces violaceoruber</name>
    <dbReference type="NCBI Taxonomy" id="1935"/>
    <lineage>
        <taxon>Bacteria</taxon>
        <taxon>Bacillati</taxon>
        <taxon>Actinomycetota</taxon>
        <taxon>Actinomycetes</taxon>
        <taxon>Kitasatosporales</taxon>
        <taxon>Streptomycetaceae</taxon>
        <taxon>Streptomyces</taxon>
        <taxon>Streptomyces violaceoruber group</taxon>
    </lineage>
</organism>
<keyword evidence="3" id="KW-1133">Transmembrane helix</keyword>
<comment type="subcellular location">
    <subcellularLocation>
        <location evidence="1">Membrane</location>
        <topology evidence="1">Multi-pass membrane protein</topology>
    </subcellularLocation>
</comment>
<dbReference type="Proteomes" id="UP000192445">
    <property type="component" value="Chromosome"/>
</dbReference>
<dbReference type="GO" id="GO:0016020">
    <property type="term" value="C:membrane"/>
    <property type="evidence" value="ECO:0007669"/>
    <property type="project" value="UniProtKB-SubCell"/>
</dbReference>
<dbReference type="KEGG" id="svu:B1H20_27840"/>
<dbReference type="AlphaFoldDB" id="A0A1V0UII7"/>
<proteinExistence type="predicted"/>
<gene>
    <name evidence="5" type="ORF">B1H20_27840</name>
</gene>
<keyword evidence="2" id="KW-0812">Transmembrane</keyword>
<evidence type="ECO:0000256" key="2">
    <source>
        <dbReference type="ARBA" id="ARBA00022692"/>
    </source>
</evidence>
<dbReference type="InterPro" id="IPR032808">
    <property type="entry name" value="DoxX"/>
</dbReference>
<accession>A0A1V0UII7</accession>
<evidence type="ECO:0000256" key="3">
    <source>
        <dbReference type="ARBA" id="ARBA00022989"/>
    </source>
</evidence>
<dbReference type="STRING" id="1935.B1H20_27840"/>
<dbReference type="EMBL" id="CP020570">
    <property type="protein sequence ID" value="ARF64782.1"/>
    <property type="molecule type" value="Genomic_DNA"/>
</dbReference>
<dbReference type="OrthoDB" id="329282at2"/>
<sequence length="195" mass="20275">MAVLRRFARPLLASKFIRDGYAAVRNPVVPAARGEVGRGPVPAVSRLRLPDDPEQFVRIQGAVRLGAGVLLALGRAPRTASAALAATLVASALTPYVYPKAGDADPEAREAERADLLTDVSLLGGLLIAAADTHGKPSLAHRTRRAAGHASGAVTHRVTTVSDRVGDVADRVGDVADSAVKTVSDSVEAARKRLP</sequence>
<keyword evidence="4" id="KW-0472">Membrane</keyword>
<name>A0A1V0UII7_STRVN</name>
<evidence type="ECO:0000256" key="4">
    <source>
        <dbReference type="ARBA" id="ARBA00023136"/>
    </source>
</evidence>
<dbReference type="RefSeq" id="WP_030298564.1">
    <property type="nucleotide sequence ID" value="NZ_CP020570.1"/>
</dbReference>
<dbReference type="Pfam" id="PF07681">
    <property type="entry name" value="DoxX"/>
    <property type="match status" value="1"/>
</dbReference>
<evidence type="ECO:0000256" key="1">
    <source>
        <dbReference type="ARBA" id="ARBA00004141"/>
    </source>
</evidence>
<reference evidence="5 6" key="1">
    <citation type="submission" date="2017-03" db="EMBL/GenBank/DDBJ databases">
        <title>Complete Genome Sequence of a natural compounds producer, Streptomyces violaceus S21.</title>
        <authorList>
            <person name="Zhong C."/>
            <person name="Zhao Z."/>
            <person name="Fu J."/>
            <person name="Zong G."/>
            <person name="Qin R."/>
            <person name="Cao G."/>
        </authorList>
    </citation>
    <scope>NUCLEOTIDE SEQUENCE [LARGE SCALE GENOMIC DNA]</scope>
    <source>
        <strain evidence="5 6">S21</strain>
    </source>
</reference>
<evidence type="ECO:0000313" key="5">
    <source>
        <dbReference type="EMBL" id="ARF64782.1"/>
    </source>
</evidence>